<dbReference type="AlphaFoldDB" id="A0A1X9NID6"/>
<dbReference type="InterPro" id="IPR038078">
    <property type="entry name" value="PhoU-like_sf"/>
</dbReference>
<dbReference type="EMBL" id="CP019343">
    <property type="protein sequence ID" value="ARN76152.1"/>
    <property type="molecule type" value="Genomic_DNA"/>
</dbReference>
<dbReference type="PANTHER" id="PTHR42930">
    <property type="entry name" value="PHOSPHATE-SPECIFIC TRANSPORT SYSTEM ACCESSORY PROTEIN PHOU"/>
    <property type="match status" value="1"/>
</dbReference>
<evidence type="ECO:0000313" key="9">
    <source>
        <dbReference type="Proteomes" id="UP000193450"/>
    </source>
</evidence>
<comment type="subcellular location">
    <subcellularLocation>
        <location evidence="1 6">Cytoplasm</location>
    </subcellularLocation>
</comment>
<proteinExistence type="inferred from homology"/>
<dbReference type="InterPro" id="IPR028366">
    <property type="entry name" value="PhoU"/>
</dbReference>
<dbReference type="Proteomes" id="UP000193450">
    <property type="component" value="Chromosome"/>
</dbReference>
<dbReference type="STRING" id="716816.BST96_19840"/>
<reference evidence="8 9" key="1">
    <citation type="submission" date="2016-11" db="EMBL/GenBank/DDBJ databases">
        <title>Trade-off between light-utilization and light-protection in marine flavobacteria.</title>
        <authorList>
            <person name="Kumagai Y."/>
        </authorList>
    </citation>
    <scope>NUCLEOTIDE SEQUENCE [LARGE SCALE GENOMIC DNA]</scope>
    <source>
        <strain evidence="8 9">NBRC 107125</strain>
    </source>
</reference>
<accession>A0A1X9NID6</accession>
<dbReference type="RefSeq" id="WP_085760353.1">
    <property type="nucleotide sequence ID" value="NZ_CP019343.1"/>
</dbReference>
<dbReference type="GO" id="GO:0005737">
    <property type="term" value="C:cytoplasm"/>
    <property type="evidence" value="ECO:0007669"/>
    <property type="project" value="UniProtKB-SubCell"/>
</dbReference>
<gene>
    <name evidence="8" type="ORF">BST96_19840</name>
</gene>
<name>A0A1X9NID6_9GAMM</name>
<evidence type="ECO:0000256" key="2">
    <source>
        <dbReference type="ARBA" id="ARBA00008107"/>
    </source>
</evidence>
<dbReference type="Gene3D" id="1.20.58.220">
    <property type="entry name" value="Phosphate transport system protein phou homolog 2, domain 2"/>
    <property type="match status" value="2"/>
</dbReference>
<evidence type="ECO:0000256" key="1">
    <source>
        <dbReference type="ARBA" id="ARBA00004496"/>
    </source>
</evidence>
<dbReference type="InterPro" id="IPR026022">
    <property type="entry name" value="PhoU_dom"/>
</dbReference>
<dbReference type="KEGG" id="osg:BST96_19840"/>
<feature type="domain" description="PhoU" evidence="7">
    <location>
        <begin position="130"/>
        <end position="215"/>
    </location>
</feature>
<dbReference type="SUPFAM" id="SSF109755">
    <property type="entry name" value="PhoU-like"/>
    <property type="match status" value="1"/>
</dbReference>
<dbReference type="Pfam" id="PF01895">
    <property type="entry name" value="PhoU"/>
    <property type="match status" value="2"/>
</dbReference>
<dbReference type="GO" id="GO:0030643">
    <property type="term" value="P:intracellular phosphate ion homeostasis"/>
    <property type="evidence" value="ECO:0007669"/>
    <property type="project" value="InterPro"/>
</dbReference>
<sequence>MIDKDVHSHHISQQFNAELDTVKTHMLEMGGLVEQQVRDAITALIEGDSQSAETVKVNDNHINSMEVSIDEECTRILARRQPAASDLRLVIAISKAVIDLERIGDEAGKIATQAIQLSESGESPRGYKEIRHIGNHVGFMVRDALDAFARFDVDMALAVAKEDKLVDEEYGTAVRSIITFMMEDPRTISQMMNVIWALRSLERVGDHARNIAEHVIYLVKGRDVRHFGIKEMTAEVNDK</sequence>
<evidence type="ECO:0000256" key="6">
    <source>
        <dbReference type="PIRNR" id="PIRNR003107"/>
    </source>
</evidence>
<dbReference type="GO" id="GO:0006817">
    <property type="term" value="P:phosphate ion transport"/>
    <property type="evidence" value="ECO:0007669"/>
    <property type="project" value="UniProtKB-KW"/>
</dbReference>
<dbReference type="PIRSF" id="PIRSF003107">
    <property type="entry name" value="PhoU"/>
    <property type="match status" value="1"/>
</dbReference>
<evidence type="ECO:0000256" key="4">
    <source>
        <dbReference type="ARBA" id="ARBA00022490"/>
    </source>
</evidence>
<dbReference type="FunFam" id="1.20.58.220:FF:000002">
    <property type="entry name" value="Phosphate-specific transport system accessory protein PhoU"/>
    <property type="match status" value="1"/>
</dbReference>
<keyword evidence="4 6" id="KW-0963">Cytoplasm</keyword>
<dbReference type="FunFam" id="1.20.58.220:FF:000001">
    <property type="entry name" value="Phosphate-specific transport system accessory protein PhoU"/>
    <property type="match status" value="1"/>
</dbReference>
<feature type="domain" description="PhoU" evidence="7">
    <location>
        <begin position="27"/>
        <end position="112"/>
    </location>
</feature>
<keyword evidence="5 6" id="KW-0592">Phosphate transport</keyword>
<comment type="similarity">
    <text evidence="2 6">Belongs to the PhoU family.</text>
</comment>
<keyword evidence="9" id="KW-1185">Reference proteome</keyword>
<evidence type="ECO:0000256" key="3">
    <source>
        <dbReference type="ARBA" id="ARBA00022448"/>
    </source>
</evidence>
<organism evidence="8 9">
    <name type="scientific">Oceanicoccus sagamiensis</name>
    <dbReference type="NCBI Taxonomy" id="716816"/>
    <lineage>
        <taxon>Bacteria</taxon>
        <taxon>Pseudomonadati</taxon>
        <taxon>Pseudomonadota</taxon>
        <taxon>Gammaproteobacteria</taxon>
        <taxon>Cellvibrionales</taxon>
        <taxon>Spongiibacteraceae</taxon>
        <taxon>Oceanicoccus</taxon>
    </lineage>
</organism>
<evidence type="ECO:0000256" key="5">
    <source>
        <dbReference type="ARBA" id="ARBA00022592"/>
    </source>
</evidence>
<evidence type="ECO:0000313" key="8">
    <source>
        <dbReference type="EMBL" id="ARN76152.1"/>
    </source>
</evidence>
<dbReference type="PANTHER" id="PTHR42930:SF3">
    <property type="entry name" value="PHOSPHATE-SPECIFIC TRANSPORT SYSTEM ACCESSORY PROTEIN PHOU"/>
    <property type="match status" value="1"/>
</dbReference>
<keyword evidence="3 6" id="KW-0813">Transport</keyword>
<dbReference type="NCBIfam" id="TIGR02135">
    <property type="entry name" value="phoU_full"/>
    <property type="match status" value="1"/>
</dbReference>
<dbReference type="OrthoDB" id="9814256at2"/>
<comment type="function">
    <text evidence="6">Plays a role in the regulation of phosphate uptake.</text>
</comment>
<dbReference type="GO" id="GO:0045936">
    <property type="term" value="P:negative regulation of phosphate metabolic process"/>
    <property type="evidence" value="ECO:0007669"/>
    <property type="project" value="InterPro"/>
</dbReference>
<evidence type="ECO:0000259" key="7">
    <source>
        <dbReference type="Pfam" id="PF01895"/>
    </source>
</evidence>
<protein>
    <recommendedName>
        <fullName evidence="6">Phosphate-specific transport system accessory protein PhoU</fullName>
    </recommendedName>
</protein>
<comment type="subunit">
    <text evidence="6">Homodimer.</text>
</comment>